<name>A0A4V3XIL3_9APHY</name>
<dbReference type="GO" id="GO:1902977">
    <property type="term" value="P:mitotic DNA replication preinitiation complex assembly"/>
    <property type="evidence" value="ECO:0007669"/>
    <property type="project" value="TreeGrafter"/>
</dbReference>
<feature type="region of interest" description="Disordered" evidence="6">
    <location>
        <begin position="676"/>
        <end position="751"/>
    </location>
</feature>
<keyword evidence="4" id="KW-0539">Nucleus</keyword>
<comment type="similarity">
    <text evidence="2">Belongs to the CDC45 family.</text>
</comment>
<sequence>MAVSLMYARPVCAVAGAASRRYILRSQSRSLFSWLKSKPQQASAKSKDKVPILSQDDLFHPFSKSPMPAVRARGEAIQKLAPCPVCASSHHHLHGHGSQPKAVKFECPDCGWPTHCSEEHWAADEEHKKYCGRLREVNEDEHDLRSGRRLREFELPGKQDSESAISFANWDVFWYTRGFPSMDTERSRRHASKLLTYPLTIGSVLHQYSGLTLSNQRVTPEGSRSLAALRTTLHVPPGAPETEEAAASKPQMRIFILGARAESSLPPHVWEQLCMLYPAAMFHLYFIGPQVSLPKPPSTSAPSPTSSTQSQTDETVTAESSAAQATAEPTEKTTPEEEKPVYLPNVYEPPTPAPIVRLKRTRSSVEKYGVPAYTVPYTAQLTITGMQATYTEVHHNFQETFDPYTDCFFLFTPGFGFPSATSTSEVTGEPLLQIASPTEWGPVMPLLLQTRCPIFVTGFSPADVERDVQSLSTAPEVAGEFDWVVTPGPNAFGSEKWEVADFDPRVMFHLVIRMVYLPPPQFASASRPSYAEAYANILAAHRRSPLTSAASVIILVAPDVDALCAASMLADLLKGDDVMHRIIPVSGHADLEQKRDELATYTDLHTLILLNMGAILDLPSEEWFGNFSPQLTVHVIDSSRPQNLSSLFGGGDNGERIVVWDDGGAEVMQEERKAWEVLTYEPEPDSDEDSDLDDEEEDENEADKTDVDEDEYEQEQGTSNGKRRSLGEGRASPKRRKVDRPHRISRDEREGYAKRLNKHYMSGTWYGQSASGTIYILATVLERVDNDLLWLAILGLTHQYTTSRISREEYERYQSIYHDEVARLNPPPPASAANDYDFRSQNPDDRSVYAADELRFTMFRHWNLYDAMYHSSYVAAKLGIWKEKGRKRLTGLLAKMGFSVLETQQPYPHMAKDLKRNLKHKLDQIAPEYGLVELSYPSFTRCYGWLSHPISACDAVEGISALLDVAGGVRMEIEVEGARNGGEWFGGGKVWEAAGKEGRRDDERENVPPGGLVEDVGAKRRMGNGEDGDEDVEESGEPQWWVKNFWTAFDALNNVAQLRQALPLSMSLHRAIIRQGSSIIDKHDIRTLRGHRVVILSQGPDLELFAHPGVLSRLALWLVEAMRDRVQAGVLPNGRKRKSLPFVVACLNEKAGSYIVVGVTAALDFGDVRKNGFGLAFLDAKERCNARTRHGSFDTSVIEINKDDLSVFLGTLVEASDV</sequence>
<reference evidence="9 10" key="1">
    <citation type="submission" date="2019-02" db="EMBL/GenBank/DDBJ databases">
        <title>Genome sequencing of the rare red list fungi Antrodiella citrinella (Flaviporus citrinellus).</title>
        <authorList>
            <person name="Buettner E."/>
            <person name="Kellner H."/>
        </authorList>
    </citation>
    <scope>NUCLEOTIDE SEQUENCE [LARGE SCALE GENOMIC DNA]</scope>
    <source>
        <strain evidence="9 10">DSM 108506</strain>
    </source>
</reference>
<feature type="compositionally biased region" description="Low complexity" evidence="6">
    <location>
        <begin position="300"/>
        <end position="328"/>
    </location>
</feature>
<dbReference type="Proteomes" id="UP000308730">
    <property type="component" value="Unassembled WGS sequence"/>
</dbReference>
<feature type="compositionally biased region" description="Basic and acidic residues" evidence="6">
    <location>
        <begin position="741"/>
        <end position="751"/>
    </location>
</feature>
<feature type="region of interest" description="Disordered" evidence="6">
    <location>
        <begin position="995"/>
        <end position="1034"/>
    </location>
</feature>
<gene>
    <name evidence="9" type="ORF">EUX98_g4547</name>
</gene>
<dbReference type="Pfam" id="PF02724">
    <property type="entry name" value="CDC45"/>
    <property type="match status" value="1"/>
</dbReference>
<evidence type="ECO:0000259" key="8">
    <source>
        <dbReference type="Pfam" id="PF20179"/>
    </source>
</evidence>
<evidence type="ECO:0000259" key="7">
    <source>
        <dbReference type="Pfam" id="PF13824"/>
    </source>
</evidence>
<dbReference type="PANTHER" id="PTHR10507">
    <property type="entry name" value="CDC45-RELATED PROTEIN"/>
    <property type="match status" value="1"/>
</dbReference>
<evidence type="ECO:0000256" key="6">
    <source>
        <dbReference type="SAM" id="MobiDB-lite"/>
    </source>
</evidence>
<dbReference type="PANTHER" id="PTHR10507:SF0">
    <property type="entry name" value="CELL DIVISION CONTROL PROTEIN 45 HOMOLOG"/>
    <property type="match status" value="1"/>
</dbReference>
<dbReference type="GO" id="GO:0000727">
    <property type="term" value="P:double-strand break repair via break-induced replication"/>
    <property type="evidence" value="ECO:0007669"/>
    <property type="project" value="TreeGrafter"/>
</dbReference>
<evidence type="ECO:0000313" key="10">
    <source>
        <dbReference type="Proteomes" id="UP000308730"/>
    </source>
</evidence>
<feature type="compositionally biased region" description="Basic and acidic residues" evidence="6">
    <location>
        <begin position="329"/>
        <end position="340"/>
    </location>
</feature>
<dbReference type="GO" id="GO:0031261">
    <property type="term" value="C:DNA replication preinitiation complex"/>
    <property type="evidence" value="ECO:0007669"/>
    <property type="project" value="TreeGrafter"/>
</dbReference>
<dbReference type="Pfam" id="PF13824">
    <property type="entry name" value="zf-Mss51"/>
    <property type="match status" value="1"/>
</dbReference>
<keyword evidence="5" id="KW-0131">Cell cycle</keyword>
<dbReference type="GO" id="GO:0006270">
    <property type="term" value="P:DNA replication initiation"/>
    <property type="evidence" value="ECO:0007669"/>
    <property type="project" value="InterPro"/>
</dbReference>
<keyword evidence="10" id="KW-1185">Reference proteome</keyword>
<evidence type="ECO:0000313" key="9">
    <source>
        <dbReference type="EMBL" id="THH29633.1"/>
    </source>
</evidence>
<evidence type="ECO:0000256" key="2">
    <source>
        <dbReference type="ARBA" id="ARBA00010727"/>
    </source>
</evidence>
<organism evidence="9 10">
    <name type="scientific">Antrodiella citrinella</name>
    <dbReference type="NCBI Taxonomy" id="2447956"/>
    <lineage>
        <taxon>Eukaryota</taxon>
        <taxon>Fungi</taxon>
        <taxon>Dikarya</taxon>
        <taxon>Basidiomycota</taxon>
        <taxon>Agaricomycotina</taxon>
        <taxon>Agaricomycetes</taxon>
        <taxon>Polyporales</taxon>
        <taxon>Steccherinaceae</taxon>
        <taxon>Antrodiella</taxon>
    </lineage>
</organism>
<evidence type="ECO:0000256" key="3">
    <source>
        <dbReference type="ARBA" id="ARBA00022705"/>
    </source>
</evidence>
<protein>
    <submittedName>
        <fullName evidence="9">Uncharacterized protein</fullName>
    </submittedName>
</protein>
<evidence type="ECO:0000256" key="4">
    <source>
        <dbReference type="ARBA" id="ARBA00023242"/>
    </source>
</evidence>
<dbReference type="InterPro" id="IPR003874">
    <property type="entry name" value="CDC45"/>
</dbReference>
<evidence type="ECO:0000256" key="1">
    <source>
        <dbReference type="ARBA" id="ARBA00004123"/>
    </source>
</evidence>
<dbReference type="Pfam" id="PF20179">
    <property type="entry name" value="MSS51_C"/>
    <property type="match status" value="1"/>
</dbReference>
<keyword evidence="3" id="KW-0235">DNA replication</keyword>
<feature type="compositionally biased region" description="Acidic residues" evidence="6">
    <location>
        <begin position="682"/>
        <end position="714"/>
    </location>
</feature>
<feature type="domain" description="Mitochondrial splicing suppressor 51-like C-terminal" evidence="8">
    <location>
        <begin position="198"/>
        <end position="499"/>
    </location>
</feature>
<dbReference type="GO" id="GO:0003682">
    <property type="term" value="F:chromatin binding"/>
    <property type="evidence" value="ECO:0007669"/>
    <property type="project" value="TreeGrafter"/>
</dbReference>
<feature type="compositionally biased region" description="Basic and acidic residues" evidence="6">
    <location>
        <begin position="995"/>
        <end position="1006"/>
    </location>
</feature>
<proteinExistence type="inferred from homology"/>
<dbReference type="AlphaFoldDB" id="A0A4V3XIL3"/>
<dbReference type="OrthoDB" id="10258882at2759"/>
<feature type="region of interest" description="Disordered" evidence="6">
    <location>
        <begin position="293"/>
        <end position="346"/>
    </location>
</feature>
<dbReference type="InterPro" id="IPR032717">
    <property type="entry name" value="Mss51_Znf"/>
</dbReference>
<evidence type="ECO:0000256" key="5">
    <source>
        <dbReference type="ARBA" id="ARBA00023306"/>
    </source>
</evidence>
<comment type="caution">
    <text evidence="9">The sequence shown here is derived from an EMBL/GenBank/DDBJ whole genome shotgun (WGS) entry which is preliminary data.</text>
</comment>
<dbReference type="InterPro" id="IPR046824">
    <property type="entry name" value="Mss51-like_C"/>
</dbReference>
<dbReference type="GO" id="GO:0003697">
    <property type="term" value="F:single-stranded DNA binding"/>
    <property type="evidence" value="ECO:0007669"/>
    <property type="project" value="TreeGrafter"/>
</dbReference>
<feature type="domain" description="Mitochondrial splicing suppressor 51 zinc-finger" evidence="7">
    <location>
        <begin position="83"/>
        <end position="144"/>
    </location>
</feature>
<dbReference type="EMBL" id="SGPM01000114">
    <property type="protein sequence ID" value="THH29633.1"/>
    <property type="molecule type" value="Genomic_DNA"/>
</dbReference>
<accession>A0A4V3XIL3</accession>
<dbReference type="GO" id="GO:0003688">
    <property type="term" value="F:DNA replication origin binding"/>
    <property type="evidence" value="ECO:0007669"/>
    <property type="project" value="TreeGrafter"/>
</dbReference>
<comment type="subcellular location">
    <subcellularLocation>
        <location evidence="1">Nucleus</location>
    </subcellularLocation>
</comment>